<name>A0A1B7HQD5_9ENTR</name>
<evidence type="ECO:0000256" key="3">
    <source>
        <dbReference type="ARBA" id="ARBA00023163"/>
    </source>
</evidence>
<dbReference type="InterPro" id="IPR053988">
    <property type="entry name" value="MlrA-like_helical"/>
</dbReference>
<dbReference type="InterPro" id="IPR053987">
    <property type="entry name" value="MlrA-like_C"/>
</dbReference>
<evidence type="ECO:0000256" key="2">
    <source>
        <dbReference type="ARBA" id="ARBA00023125"/>
    </source>
</evidence>
<dbReference type="PANTHER" id="PTHR30204">
    <property type="entry name" value="REDOX-CYCLING DRUG-SENSING TRANSCRIPTIONAL ACTIVATOR SOXR"/>
    <property type="match status" value="1"/>
</dbReference>
<reference evidence="5 6" key="1">
    <citation type="submission" date="2016-04" db="EMBL/GenBank/DDBJ databases">
        <title>ATOL: Assembling a taxonomically balanced genome-scale reconstruction of the evolutionary history of the Enterobacteriaceae.</title>
        <authorList>
            <person name="Plunkett G.III."/>
            <person name="Neeno-Eckwall E.C."/>
            <person name="Glasner J.D."/>
            <person name="Perna N.T."/>
        </authorList>
    </citation>
    <scope>NUCLEOTIDE SEQUENCE [LARGE SCALE GENOMIC DNA]</scope>
    <source>
        <strain evidence="5 6">ATCC 51604</strain>
    </source>
</reference>
<dbReference type="CDD" id="cd01104">
    <property type="entry name" value="HTH_MlrA-CarA"/>
    <property type="match status" value="1"/>
</dbReference>
<dbReference type="SUPFAM" id="SSF46955">
    <property type="entry name" value="Putative DNA-binding domain"/>
    <property type="match status" value="1"/>
</dbReference>
<gene>
    <name evidence="5" type="ORF">M977_03858</name>
</gene>
<dbReference type="InterPro" id="IPR009061">
    <property type="entry name" value="DNA-bd_dom_put_sf"/>
</dbReference>
<keyword evidence="3" id="KW-0804">Transcription</keyword>
<dbReference type="PANTHER" id="PTHR30204:SF67">
    <property type="entry name" value="HTH-TYPE TRANSCRIPTIONAL REGULATOR MLRA-RELATED"/>
    <property type="match status" value="1"/>
</dbReference>
<dbReference type="Pfam" id="PF13411">
    <property type="entry name" value="MerR_1"/>
    <property type="match status" value="1"/>
</dbReference>
<dbReference type="PROSITE" id="PS00552">
    <property type="entry name" value="HTH_MERR_1"/>
    <property type="match status" value="1"/>
</dbReference>
<protein>
    <submittedName>
        <fullName evidence="5">Putative HTH-type transcriptional regulator</fullName>
    </submittedName>
</protein>
<dbReference type="InterPro" id="IPR000551">
    <property type="entry name" value="MerR-type_HTH_dom"/>
</dbReference>
<dbReference type="AlphaFoldDB" id="A0A1B7HQD5"/>
<organism evidence="5 6">
    <name type="scientific">Buttiauxella gaviniae ATCC 51604</name>
    <dbReference type="NCBI Taxonomy" id="1354253"/>
    <lineage>
        <taxon>Bacteria</taxon>
        <taxon>Pseudomonadati</taxon>
        <taxon>Pseudomonadota</taxon>
        <taxon>Gammaproteobacteria</taxon>
        <taxon>Enterobacterales</taxon>
        <taxon>Enterobacteriaceae</taxon>
        <taxon>Buttiauxella</taxon>
    </lineage>
</organism>
<dbReference type="Pfam" id="PF22270">
    <property type="entry name" value="MlrA_helical"/>
    <property type="match status" value="1"/>
</dbReference>
<dbReference type="SMART" id="SM00422">
    <property type="entry name" value="HTH_MERR"/>
    <property type="match status" value="1"/>
</dbReference>
<evidence type="ECO:0000256" key="1">
    <source>
        <dbReference type="ARBA" id="ARBA00023015"/>
    </source>
</evidence>
<dbReference type="Pfam" id="PF22267">
    <property type="entry name" value="MlrA_C"/>
    <property type="match status" value="1"/>
</dbReference>
<dbReference type="GO" id="GO:0003700">
    <property type="term" value="F:DNA-binding transcription factor activity"/>
    <property type="evidence" value="ECO:0007669"/>
    <property type="project" value="InterPro"/>
</dbReference>
<dbReference type="PATRIC" id="fig|1354253.4.peg.3939"/>
<dbReference type="PROSITE" id="PS50937">
    <property type="entry name" value="HTH_MERR_2"/>
    <property type="match status" value="1"/>
</dbReference>
<dbReference type="GO" id="GO:0003677">
    <property type="term" value="F:DNA binding"/>
    <property type="evidence" value="ECO:0007669"/>
    <property type="project" value="UniProtKB-KW"/>
</dbReference>
<evidence type="ECO:0000259" key="4">
    <source>
        <dbReference type="PROSITE" id="PS50937"/>
    </source>
</evidence>
<dbReference type="Proteomes" id="UP000078504">
    <property type="component" value="Unassembled WGS sequence"/>
</dbReference>
<dbReference type="RefSeq" id="WP_064518159.1">
    <property type="nucleotide sequence ID" value="NZ_LXEP01000034.1"/>
</dbReference>
<feature type="domain" description="HTH merR-type" evidence="4">
    <location>
        <begin position="3"/>
        <end position="72"/>
    </location>
</feature>
<keyword evidence="2" id="KW-0238">DNA-binding</keyword>
<dbReference type="Gene3D" id="1.10.1660.10">
    <property type="match status" value="1"/>
</dbReference>
<sequence>MASYSIGDVADKCGINPVTLRAWQRRYGLLKPLRSEGGHRQFDEADIQRIEEIQRWIKSGISVSKVKAILDTNQGAVDKGWITQQEELITILRCVRPDDLRFKIVEYSQQFDAATLIDHVYIPVRQRLGFEQNTVRNICGLLDGALIEYVANQLILSRKRKGKPALLISWDDPDRTRLWLEAWRLSTQGWHIDLLAEPVELPRPEFFPGHHIFVWAGKLITSRQKEQLEYWHEQGYSIFHHNPDLTS</sequence>
<proteinExistence type="predicted"/>
<dbReference type="InterPro" id="IPR047057">
    <property type="entry name" value="MerR_fam"/>
</dbReference>
<dbReference type="EMBL" id="LXEP01000034">
    <property type="protein sequence ID" value="OAT17852.1"/>
    <property type="molecule type" value="Genomic_DNA"/>
</dbReference>
<comment type="caution">
    <text evidence="5">The sequence shown here is derived from an EMBL/GenBank/DDBJ whole genome shotgun (WGS) entry which is preliminary data.</text>
</comment>
<accession>A0A1B7HQD5</accession>
<keyword evidence="1" id="KW-0805">Transcription regulation</keyword>
<evidence type="ECO:0000313" key="5">
    <source>
        <dbReference type="EMBL" id="OAT17852.1"/>
    </source>
</evidence>
<evidence type="ECO:0000313" key="6">
    <source>
        <dbReference type="Proteomes" id="UP000078504"/>
    </source>
</evidence>